<keyword evidence="2" id="KW-1185">Reference proteome</keyword>
<organism evidence="1 2">
    <name type="scientific">Pluteus cervinus</name>
    <dbReference type="NCBI Taxonomy" id="181527"/>
    <lineage>
        <taxon>Eukaryota</taxon>
        <taxon>Fungi</taxon>
        <taxon>Dikarya</taxon>
        <taxon>Basidiomycota</taxon>
        <taxon>Agaricomycotina</taxon>
        <taxon>Agaricomycetes</taxon>
        <taxon>Agaricomycetidae</taxon>
        <taxon>Agaricales</taxon>
        <taxon>Pluteineae</taxon>
        <taxon>Pluteaceae</taxon>
        <taxon>Pluteus</taxon>
    </lineage>
</organism>
<accession>A0ACD3AAD0</accession>
<protein>
    <submittedName>
        <fullName evidence="1">Cytochrome P450</fullName>
    </submittedName>
</protein>
<reference evidence="1 2" key="1">
    <citation type="journal article" date="2019" name="Nat. Ecol. Evol.">
        <title>Megaphylogeny resolves global patterns of mushroom evolution.</title>
        <authorList>
            <person name="Varga T."/>
            <person name="Krizsan K."/>
            <person name="Foldi C."/>
            <person name="Dima B."/>
            <person name="Sanchez-Garcia M."/>
            <person name="Sanchez-Ramirez S."/>
            <person name="Szollosi G.J."/>
            <person name="Szarkandi J.G."/>
            <person name="Papp V."/>
            <person name="Albert L."/>
            <person name="Andreopoulos W."/>
            <person name="Angelini C."/>
            <person name="Antonin V."/>
            <person name="Barry K.W."/>
            <person name="Bougher N.L."/>
            <person name="Buchanan P."/>
            <person name="Buyck B."/>
            <person name="Bense V."/>
            <person name="Catcheside P."/>
            <person name="Chovatia M."/>
            <person name="Cooper J."/>
            <person name="Damon W."/>
            <person name="Desjardin D."/>
            <person name="Finy P."/>
            <person name="Geml J."/>
            <person name="Haridas S."/>
            <person name="Hughes K."/>
            <person name="Justo A."/>
            <person name="Karasinski D."/>
            <person name="Kautmanova I."/>
            <person name="Kiss B."/>
            <person name="Kocsube S."/>
            <person name="Kotiranta H."/>
            <person name="LaButti K.M."/>
            <person name="Lechner B.E."/>
            <person name="Liimatainen K."/>
            <person name="Lipzen A."/>
            <person name="Lukacs Z."/>
            <person name="Mihaltcheva S."/>
            <person name="Morgado L.N."/>
            <person name="Niskanen T."/>
            <person name="Noordeloos M.E."/>
            <person name="Ohm R.A."/>
            <person name="Ortiz-Santana B."/>
            <person name="Ovrebo C."/>
            <person name="Racz N."/>
            <person name="Riley R."/>
            <person name="Savchenko A."/>
            <person name="Shiryaev A."/>
            <person name="Soop K."/>
            <person name="Spirin V."/>
            <person name="Szebenyi C."/>
            <person name="Tomsovsky M."/>
            <person name="Tulloss R.E."/>
            <person name="Uehling J."/>
            <person name="Grigoriev I.V."/>
            <person name="Vagvolgyi C."/>
            <person name="Papp T."/>
            <person name="Martin F.M."/>
            <person name="Miettinen O."/>
            <person name="Hibbett D.S."/>
            <person name="Nagy L.G."/>
        </authorList>
    </citation>
    <scope>NUCLEOTIDE SEQUENCE [LARGE SCALE GENOMIC DNA]</scope>
    <source>
        <strain evidence="1 2">NL-1719</strain>
    </source>
</reference>
<name>A0ACD3AAD0_9AGAR</name>
<dbReference type="Proteomes" id="UP000308600">
    <property type="component" value="Unassembled WGS sequence"/>
</dbReference>
<dbReference type="EMBL" id="ML208592">
    <property type="protein sequence ID" value="TFK62284.1"/>
    <property type="molecule type" value="Genomic_DNA"/>
</dbReference>
<evidence type="ECO:0000313" key="2">
    <source>
        <dbReference type="Proteomes" id="UP000308600"/>
    </source>
</evidence>
<sequence>MFVLFKSCWRDGVSKMMDTLSILLIILALLPPFTLLADKIMETWRTNHPDIPSIGFAGRLASYLTAVRFLVYAPERIKTGYYQFPNSLFKIPTIVKWELLANGTQLANDIRRAREDQLSFHHASCDILQLKYTVKSGIQEEPYHLKVMYQRMSGGFGKFCPALLDEIRHALGDIIPTREDEWTSIPAFSSMVQVIARATNRVFIGLPVCRDPAYLSLATNFGTWVVGSSFLINLFPTILQPIVGHIISPYRRNRRLVEKILGPMLEERLRLHAEHEGDDDWEGKPNDLITWMIEEAKGDQLTVGNLGVRALFLNFASVHTSSMVTTHALFDLCVHPEYIEPLREEITSIVEAEGWTKGAMAKLYKMDSFLKESIRVSGVSGVSLMRKVVHPDGFKFSNGVTVPYGSFLGVPSYAIHHDPENYEDPDTFDGWRFYKLCSSKEAGQKDDLDTLRLKHASTTASLEYLPFGIGRRACPGRFFAIHEIKTILAQILMFYDFKLEESIGKPGERPPNTWIGYACLPNMNAKLLFRKRSGRSTLNLDTLE</sequence>
<gene>
    <name evidence="1" type="ORF">BDN72DRAFT_396880</name>
</gene>
<proteinExistence type="predicted"/>
<evidence type="ECO:0000313" key="1">
    <source>
        <dbReference type="EMBL" id="TFK62284.1"/>
    </source>
</evidence>